<sequence>MNHTGLFLLPSLFYYTPDKEIKYCWNSKYKKFQLYFDEPIDESTDEQTKFVFGILNERVWKSKFYENMSKAKVIECDDDDKKTYNHLNVHSFNPYMDTVSTLFQQNIYGHKKKLTESIENLIKWKIYDDHHKIRLQVFKKINTEWKLISTRIENQPYGSYNGDLIASSLFNNNDIVILTSFGILIYTFSENDKSISLNYFYFMYINYYNFSHYKEIFSKSTLPLPNYSSFKLNGWALDAKNNKSSLLKYGVELLTFAIKEHKHYYADADKTQIEIKRLIKEGEWDNKEFINMQEKLLEQLQIKHNPNGNVVISKKSSALEKLEKSHCEILEKLDKLGTLEKYYSEKSEKSDKLEILEKSHCEILEKLDKLEKLIRDPSPSQ</sequence>
<reference evidence="1 2" key="2">
    <citation type="submission" date="2017-10" db="EMBL/GenBank/DDBJ databases">
        <title>Extensive intraspecific genome diversity in a model arbuscular mycorrhizal fungus.</title>
        <authorList>
            <person name="Chen E.C.H."/>
            <person name="Morin E."/>
            <person name="Baudet D."/>
            <person name="Noel J."/>
            <person name="Ndikumana S."/>
            <person name="Charron P."/>
            <person name="St-Onge C."/>
            <person name="Giorgi J."/>
            <person name="Grigoriev I.V."/>
            <person name="Roux C."/>
            <person name="Martin F.M."/>
            <person name="Corradi N."/>
        </authorList>
    </citation>
    <scope>NUCLEOTIDE SEQUENCE [LARGE SCALE GENOMIC DNA]</scope>
    <source>
        <strain evidence="1 2">C2</strain>
    </source>
</reference>
<proteinExistence type="predicted"/>
<dbReference type="VEuPathDB" id="FungiDB:RhiirA1_472791"/>
<organism evidence="1 2">
    <name type="scientific">Rhizophagus irregularis</name>
    <dbReference type="NCBI Taxonomy" id="588596"/>
    <lineage>
        <taxon>Eukaryota</taxon>
        <taxon>Fungi</taxon>
        <taxon>Fungi incertae sedis</taxon>
        <taxon>Mucoromycota</taxon>
        <taxon>Glomeromycotina</taxon>
        <taxon>Glomeromycetes</taxon>
        <taxon>Glomerales</taxon>
        <taxon>Glomeraceae</taxon>
        <taxon>Rhizophagus</taxon>
    </lineage>
</organism>
<protein>
    <submittedName>
        <fullName evidence="1">Uncharacterized protein</fullName>
    </submittedName>
</protein>
<evidence type="ECO:0000313" key="2">
    <source>
        <dbReference type="Proteomes" id="UP000233469"/>
    </source>
</evidence>
<dbReference type="VEuPathDB" id="FungiDB:RhiirFUN_003789"/>
<dbReference type="Proteomes" id="UP000233469">
    <property type="component" value="Unassembled WGS sequence"/>
</dbReference>
<gene>
    <name evidence="1" type="ORF">RhiirC2_870847</name>
</gene>
<name>A0A2N1MGG9_9GLOM</name>
<accession>A0A2N1MGG9</accession>
<evidence type="ECO:0000313" key="1">
    <source>
        <dbReference type="EMBL" id="PKK60714.1"/>
    </source>
</evidence>
<comment type="caution">
    <text evidence="1">The sequence shown here is derived from an EMBL/GenBank/DDBJ whole genome shotgun (WGS) entry which is preliminary data.</text>
</comment>
<dbReference type="EMBL" id="LLXL01002485">
    <property type="protein sequence ID" value="PKK60714.1"/>
    <property type="molecule type" value="Genomic_DNA"/>
</dbReference>
<dbReference type="AlphaFoldDB" id="A0A2N1MGG9"/>
<reference evidence="1 2" key="1">
    <citation type="submission" date="2016-04" db="EMBL/GenBank/DDBJ databases">
        <title>Genome analyses suggest a sexual origin of heterokaryosis in a supposedly ancient asexual fungus.</title>
        <authorList>
            <person name="Ropars J."/>
            <person name="Sedzielewska K."/>
            <person name="Noel J."/>
            <person name="Charron P."/>
            <person name="Farinelli L."/>
            <person name="Marton T."/>
            <person name="Kruger M."/>
            <person name="Pelin A."/>
            <person name="Brachmann A."/>
            <person name="Corradi N."/>
        </authorList>
    </citation>
    <scope>NUCLEOTIDE SEQUENCE [LARGE SCALE GENOMIC DNA]</scope>
    <source>
        <strain evidence="1 2">C2</strain>
    </source>
</reference>